<protein>
    <submittedName>
        <fullName evidence="1">Uncharacterized protein</fullName>
    </submittedName>
</protein>
<organism evidence="1 2">
    <name type="scientific">Xylaria flabelliformis</name>
    <dbReference type="NCBI Taxonomy" id="2512241"/>
    <lineage>
        <taxon>Eukaryota</taxon>
        <taxon>Fungi</taxon>
        <taxon>Dikarya</taxon>
        <taxon>Ascomycota</taxon>
        <taxon>Pezizomycotina</taxon>
        <taxon>Sordariomycetes</taxon>
        <taxon>Xylariomycetidae</taxon>
        <taxon>Xylariales</taxon>
        <taxon>Xylariaceae</taxon>
        <taxon>Xylaria</taxon>
    </lineage>
</organism>
<name>A0A553HZH2_9PEZI</name>
<sequence>MGWSVSFLRVNTSTSDDKDSLYANGIMQVPVIVSIKAIDENRDPYTLSDSDLNSIELIDYNDTGKRLSDGWSYTETVNTTYSNSLPARAALQFTQVSLKQEADGSPQIKKYMVSTTKVESKKIGARIKLSDGTWVNTHSSDYDSYVTLEGKTPVKYTLDNVKVEYEETANGTYKFEWQSAWDLSWGTNNDNKWHQRNYYVSSQVHKFVNATRHGYDSTGNASGHPSDSRLAGLYAYCAPDNKNLKLSFIWDYGGGTTTKTAGLYKEGTIVDWGVDCKRRAHAYPDIKVNQKSNAVCLTRLAIDCPDEIWGSKWSNDNCGFQVWDEYGNTGKFAAGFSDDHDAVTIKSDS</sequence>
<evidence type="ECO:0000313" key="2">
    <source>
        <dbReference type="Proteomes" id="UP000319160"/>
    </source>
</evidence>
<proteinExistence type="predicted"/>
<gene>
    <name evidence="1" type="ORF">FHL15_005625</name>
</gene>
<dbReference type="OrthoDB" id="4463410at2759"/>
<accession>A0A553HZH2</accession>
<dbReference type="EMBL" id="VFLP01000029">
    <property type="protein sequence ID" value="TRX93350.1"/>
    <property type="molecule type" value="Genomic_DNA"/>
</dbReference>
<reference evidence="2" key="1">
    <citation type="submission" date="2019-06" db="EMBL/GenBank/DDBJ databases">
        <title>Draft genome sequence of the griseofulvin-producing fungus Xylaria cubensis strain G536.</title>
        <authorList>
            <person name="Mead M.E."/>
            <person name="Raja H.A."/>
            <person name="Steenwyk J.L."/>
            <person name="Knowles S.L."/>
            <person name="Oberlies N.H."/>
            <person name="Rokas A."/>
        </authorList>
    </citation>
    <scope>NUCLEOTIDE SEQUENCE [LARGE SCALE GENOMIC DNA]</scope>
    <source>
        <strain evidence="2">G536</strain>
    </source>
</reference>
<dbReference type="Proteomes" id="UP000319160">
    <property type="component" value="Unassembled WGS sequence"/>
</dbReference>
<evidence type="ECO:0000313" key="1">
    <source>
        <dbReference type="EMBL" id="TRX93350.1"/>
    </source>
</evidence>
<comment type="caution">
    <text evidence="1">The sequence shown here is derived from an EMBL/GenBank/DDBJ whole genome shotgun (WGS) entry which is preliminary data.</text>
</comment>
<keyword evidence="2" id="KW-1185">Reference proteome</keyword>
<dbReference type="AlphaFoldDB" id="A0A553HZH2"/>